<accession>A0ABD2TX41</accession>
<dbReference type="Proteomes" id="UP001627284">
    <property type="component" value="Unassembled WGS sequence"/>
</dbReference>
<dbReference type="AlphaFoldDB" id="A0ABD2TX41"/>
<protein>
    <submittedName>
        <fullName evidence="1">Uncharacterized protein</fullName>
    </submittedName>
</protein>
<sequence length="129" mass="14812">MCEESSVGVTGAHYYTGSGDRWRQIQSGRNRIGLTTTLLMISLAGKRIRFDCCQSHLLIAFYNLAKWESYLKDALPQDINPFVFAKEYNIHPDILSTSLVLVQQCTFQLQRIQLDLCRFCFGNEYCEMG</sequence>
<name>A0ABD2TX41_9SOLN</name>
<evidence type="ECO:0000313" key="2">
    <source>
        <dbReference type="Proteomes" id="UP001627284"/>
    </source>
</evidence>
<organism evidence="1 2">
    <name type="scientific">Solanum stoloniferum</name>
    <dbReference type="NCBI Taxonomy" id="62892"/>
    <lineage>
        <taxon>Eukaryota</taxon>
        <taxon>Viridiplantae</taxon>
        <taxon>Streptophyta</taxon>
        <taxon>Embryophyta</taxon>
        <taxon>Tracheophyta</taxon>
        <taxon>Spermatophyta</taxon>
        <taxon>Magnoliopsida</taxon>
        <taxon>eudicotyledons</taxon>
        <taxon>Gunneridae</taxon>
        <taxon>Pentapetalae</taxon>
        <taxon>asterids</taxon>
        <taxon>lamiids</taxon>
        <taxon>Solanales</taxon>
        <taxon>Solanaceae</taxon>
        <taxon>Solanoideae</taxon>
        <taxon>Solaneae</taxon>
        <taxon>Solanum</taxon>
    </lineage>
</organism>
<reference evidence="1 2" key="1">
    <citation type="submission" date="2024-05" db="EMBL/GenBank/DDBJ databases">
        <title>De novo assembly of an allotetraploid wild potato.</title>
        <authorList>
            <person name="Hosaka A.J."/>
        </authorList>
    </citation>
    <scope>NUCLEOTIDE SEQUENCE [LARGE SCALE GENOMIC DNA]</scope>
    <source>
        <tissue evidence="1">Young leaves</tissue>
    </source>
</reference>
<comment type="caution">
    <text evidence="1">The sequence shown here is derived from an EMBL/GenBank/DDBJ whole genome shotgun (WGS) entry which is preliminary data.</text>
</comment>
<gene>
    <name evidence="1" type="ORF">AABB24_014007</name>
</gene>
<dbReference type="EMBL" id="JBJKTR010000008">
    <property type="protein sequence ID" value="KAL3360849.1"/>
    <property type="molecule type" value="Genomic_DNA"/>
</dbReference>
<proteinExistence type="predicted"/>
<keyword evidence="2" id="KW-1185">Reference proteome</keyword>
<evidence type="ECO:0000313" key="1">
    <source>
        <dbReference type="EMBL" id="KAL3360849.1"/>
    </source>
</evidence>